<dbReference type="Pfam" id="PF03176">
    <property type="entry name" value="MMPL"/>
    <property type="match status" value="1"/>
</dbReference>
<evidence type="ECO:0000313" key="9">
    <source>
        <dbReference type="Proteomes" id="UP000767334"/>
    </source>
</evidence>
<name>A0ABS2FKW8_9CLOT</name>
<evidence type="ECO:0000256" key="2">
    <source>
        <dbReference type="ARBA" id="ARBA00022475"/>
    </source>
</evidence>
<organism evidence="8 9">
    <name type="scientific">Clostridium saudiense</name>
    <dbReference type="NCBI Taxonomy" id="1414720"/>
    <lineage>
        <taxon>Bacteria</taxon>
        <taxon>Bacillati</taxon>
        <taxon>Bacillota</taxon>
        <taxon>Clostridia</taxon>
        <taxon>Eubacteriales</taxon>
        <taxon>Clostridiaceae</taxon>
        <taxon>Clostridium</taxon>
    </lineage>
</organism>
<dbReference type="PANTHER" id="PTHR33406">
    <property type="entry name" value="MEMBRANE PROTEIN MJ1562-RELATED"/>
    <property type="match status" value="1"/>
</dbReference>
<dbReference type="PANTHER" id="PTHR33406:SF13">
    <property type="entry name" value="MEMBRANE PROTEIN YDFJ"/>
    <property type="match status" value="1"/>
</dbReference>
<evidence type="ECO:0000259" key="7">
    <source>
        <dbReference type="Pfam" id="PF03176"/>
    </source>
</evidence>
<keyword evidence="4 6" id="KW-1133">Transmembrane helix</keyword>
<gene>
    <name evidence="8" type="ORF">H6A19_16175</name>
</gene>
<evidence type="ECO:0000256" key="3">
    <source>
        <dbReference type="ARBA" id="ARBA00022692"/>
    </source>
</evidence>
<accession>A0ABS2FKW8</accession>
<evidence type="ECO:0000256" key="6">
    <source>
        <dbReference type="SAM" id="Phobius"/>
    </source>
</evidence>
<evidence type="ECO:0000313" key="8">
    <source>
        <dbReference type="EMBL" id="MBM6820854.1"/>
    </source>
</evidence>
<dbReference type="InterPro" id="IPR050545">
    <property type="entry name" value="Mycobact_MmpL"/>
</dbReference>
<protein>
    <submittedName>
        <fullName evidence="8">MMPL family transporter</fullName>
    </submittedName>
</protein>
<dbReference type="InterPro" id="IPR004869">
    <property type="entry name" value="MMPL_dom"/>
</dbReference>
<dbReference type="SUPFAM" id="SSF82866">
    <property type="entry name" value="Multidrug efflux transporter AcrB transmembrane domain"/>
    <property type="match status" value="1"/>
</dbReference>
<proteinExistence type="predicted"/>
<reference evidence="8 9" key="1">
    <citation type="journal article" date="2021" name="Sci. Rep.">
        <title>The distribution of antibiotic resistance genes in chicken gut microbiota commensals.</title>
        <authorList>
            <person name="Juricova H."/>
            <person name="Matiasovicova J."/>
            <person name="Kubasova T."/>
            <person name="Cejkova D."/>
            <person name="Rychlik I."/>
        </authorList>
    </citation>
    <scope>NUCLEOTIDE SEQUENCE [LARGE SCALE GENOMIC DNA]</scope>
    <source>
        <strain evidence="8 9">An435</strain>
    </source>
</reference>
<feature type="transmembrane region" description="Helical" evidence="6">
    <location>
        <begin position="301"/>
        <end position="324"/>
    </location>
</feature>
<comment type="subcellular location">
    <subcellularLocation>
        <location evidence="1">Cell membrane</location>
        <topology evidence="1">Multi-pass membrane protein</topology>
    </subcellularLocation>
</comment>
<feature type="transmembrane region" description="Helical" evidence="6">
    <location>
        <begin position="345"/>
        <end position="366"/>
    </location>
</feature>
<feature type="domain" description="Membrane transport protein MMPL" evidence="7">
    <location>
        <begin position="42"/>
        <end position="322"/>
    </location>
</feature>
<feature type="transmembrane region" description="Helical" evidence="6">
    <location>
        <begin position="171"/>
        <end position="190"/>
    </location>
</feature>
<feature type="transmembrane region" description="Helical" evidence="6">
    <location>
        <begin position="269"/>
        <end position="289"/>
    </location>
</feature>
<comment type="caution">
    <text evidence="8">The sequence shown here is derived from an EMBL/GenBank/DDBJ whole genome shotgun (WGS) entry which is preliminary data.</text>
</comment>
<feature type="non-terminal residue" evidence="8">
    <location>
        <position position="514"/>
    </location>
</feature>
<feature type="transmembrane region" description="Helical" evidence="6">
    <location>
        <begin position="197"/>
        <end position="217"/>
    </location>
</feature>
<dbReference type="Gene3D" id="1.20.1640.10">
    <property type="entry name" value="Multidrug efflux transporter AcrB transmembrane domain"/>
    <property type="match status" value="1"/>
</dbReference>
<keyword evidence="2" id="KW-1003">Cell membrane</keyword>
<keyword evidence="3 6" id="KW-0812">Transmembrane</keyword>
<dbReference type="RefSeq" id="WP_204572740.1">
    <property type="nucleotide sequence ID" value="NZ_JACJLL010000183.1"/>
</dbReference>
<dbReference type="Proteomes" id="UP000767334">
    <property type="component" value="Unassembled WGS sequence"/>
</dbReference>
<feature type="transmembrane region" description="Helical" evidence="6">
    <location>
        <begin position="15"/>
        <end position="33"/>
    </location>
</feature>
<keyword evidence="5 6" id="KW-0472">Membrane</keyword>
<sequence length="514" mass="57203">METIFRKIVKHKNSIIFAFGISLILCFISSKFVSVNYDMNDYLPDDSKSTISLDIMQDEFKGGIPNARIMISNLTIPEALEMKDKLLNIDGVDEVTWLDDVVNITEPIETLDSSIVKDYYKEGSALFRVTINENKRIEAVNDIRDLIGEDNAMAGTAVNTATATEATSKEVSRIILFIIPICLIVLALTTTSWFEPILFMITIGVAILLNQGTNILFGEISFVTNAAGNVLQLAVSMDYAIFLLHRFAEFRENGLNPEEAMVQASVKSVTSILSSGITTVIGFAALILMRFKIGPDMGIVMAKAISLSLLTVLVLLPVLTLYCYKIIDKTEHKLLIPKFDRFSKLVKRIMIPLVVIFSIVIVPSYLAQTKNSFDYGSSRIFNENTKLGSDTKLIEDTFGKSNTLVLMVPKGDFTTEKELSNEIKEIPEVSSIISYVDNAGVEIPTEYVDESILSELISDNYSRMVINVKADYEGEETFNIVKKVRDIAAKYYSNSYFLAGESVSTYDLMDTITA</sequence>
<evidence type="ECO:0000256" key="1">
    <source>
        <dbReference type="ARBA" id="ARBA00004651"/>
    </source>
</evidence>
<evidence type="ECO:0000256" key="4">
    <source>
        <dbReference type="ARBA" id="ARBA00022989"/>
    </source>
</evidence>
<keyword evidence="9" id="KW-1185">Reference proteome</keyword>
<dbReference type="EMBL" id="JACJLL010000183">
    <property type="protein sequence ID" value="MBM6820854.1"/>
    <property type="molecule type" value="Genomic_DNA"/>
</dbReference>
<evidence type="ECO:0000256" key="5">
    <source>
        <dbReference type="ARBA" id="ARBA00023136"/>
    </source>
</evidence>